<keyword evidence="2" id="KW-0732">Signal</keyword>
<feature type="compositionally biased region" description="Basic residues" evidence="1">
    <location>
        <begin position="34"/>
        <end position="43"/>
    </location>
</feature>
<keyword evidence="4" id="KW-1185">Reference proteome</keyword>
<proteinExistence type="predicted"/>
<feature type="signal peptide" evidence="2">
    <location>
        <begin position="1"/>
        <end position="24"/>
    </location>
</feature>
<name>A0ABP1RQN8_9HEXA</name>
<dbReference type="EMBL" id="CAXLJM020000099">
    <property type="protein sequence ID" value="CAL8133351.1"/>
    <property type="molecule type" value="Genomic_DNA"/>
</dbReference>
<evidence type="ECO:0000256" key="1">
    <source>
        <dbReference type="SAM" id="MobiDB-lite"/>
    </source>
</evidence>
<evidence type="ECO:0000313" key="3">
    <source>
        <dbReference type="EMBL" id="CAL8133351.1"/>
    </source>
</evidence>
<evidence type="ECO:0000256" key="2">
    <source>
        <dbReference type="SAM" id="SignalP"/>
    </source>
</evidence>
<comment type="caution">
    <text evidence="3">The sequence shown here is derived from an EMBL/GenBank/DDBJ whole genome shotgun (WGS) entry which is preliminary data.</text>
</comment>
<gene>
    <name evidence="3" type="ORF">ODALV1_LOCUS25029</name>
</gene>
<dbReference type="Proteomes" id="UP001642540">
    <property type="component" value="Unassembled WGS sequence"/>
</dbReference>
<reference evidence="3 4" key="1">
    <citation type="submission" date="2024-08" db="EMBL/GenBank/DDBJ databases">
        <authorList>
            <person name="Cucini C."/>
            <person name="Frati F."/>
        </authorList>
    </citation>
    <scope>NUCLEOTIDE SEQUENCE [LARGE SCALE GENOMIC DNA]</scope>
</reference>
<sequence>MGFKHKFLISLIAFTFLTSVTVTGYDDDEDYKGRLNHAIKGRAHPPPPPPPVPMSPPPPPSPPPGPVMCPIHPVALETEAM</sequence>
<evidence type="ECO:0000313" key="4">
    <source>
        <dbReference type="Proteomes" id="UP001642540"/>
    </source>
</evidence>
<protein>
    <submittedName>
        <fullName evidence="3">Uncharacterized protein</fullName>
    </submittedName>
</protein>
<organism evidence="3 4">
    <name type="scientific">Orchesella dallaii</name>
    <dbReference type="NCBI Taxonomy" id="48710"/>
    <lineage>
        <taxon>Eukaryota</taxon>
        <taxon>Metazoa</taxon>
        <taxon>Ecdysozoa</taxon>
        <taxon>Arthropoda</taxon>
        <taxon>Hexapoda</taxon>
        <taxon>Collembola</taxon>
        <taxon>Entomobryomorpha</taxon>
        <taxon>Entomobryoidea</taxon>
        <taxon>Orchesellidae</taxon>
        <taxon>Orchesellinae</taxon>
        <taxon>Orchesella</taxon>
    </lineage>
</organism>
<feature type="compositionally biased region" description="Pro residues" evidence="1">
    <location>
        <begin position="44"/>
        <end position="67"/>
    </location>
</feature>
<feature type="chain" id="PRO_5046419039" evidence="2">
    <location>
        <begin position="25"/>
        <end position="81"/>
    </location>
</feature>
<accession>A0ABP1RQN8</accession>
<feature type="region of interest" description="Disordered" evidence="1">
    <location>
        <begin position="25"/>
        <end position="69"/>
    </location>
</feature>